<gene>
    <name evidence="1" type="ORF">CDAR_496231</name>
</gene>
<dbReference type="AlphaFoldDB" id="A0AAV4WGL5"/>
<organism evidence="1 2">
    <name type="scientific">Caerostris darwini</name>
    <dbReference type="NCBI Taxonomy" id="1538125"/>
    <lineage>
        <taxon>Eukaryota</taxon>
        <taxon>Metazoa</taxon>
        <taxon>Ecdysozoa</taxon>
        <taxon>Arthropoda</taxon>
        <taxon>Chelicerata</taxon>
        <taxon>Arachnida</taxon>
        <taxon>Araneae</taxon>
        <taxon>Araneomorphae</taxon>
        <taxon>Entelegynae</taxon>
        <taxon>Araneoidea</taxon>
        <taxon>Araneidae</taxon>
        <taxon>Caerostris</taxon>
    </lineage>
</organism>
<sequence length="157" mass="18061">MDITICEFCKAYVTNFEVHSCFSLWNQHHRSYATIPQHSSANLAENSDLITAQPMDFEARWSSMSQVNSSIQQSILNDIHQQTGYEENVADELFTPYGVTKQNPYNSETSDFIFPRMHQIQENEPNSTHLQLPSEVGEIFMHQNSQNYEPINEGNPT</sequence>
<name>A0AAV4WGL5_9ARAC</name>
<keyword evidence="2" id="KW-1185">Reference proteome</keyword>
<comment type="caution">
    <text evidence="1">The sequence shown here is derived from an EMBL/GenBank/DDBJ whole genome shotgun (WGS) entry which is preliminary data.</text>
</comment>
<dbReference type="EMBL" id="BPLQ01014606">
    <property type="protein sequence ID" value="GIY81339.1"/>
    <property type="molecule type" value="Genomic_DNA"/>
</dbReference>
<proteinExistence type="predicted"/>
<evidence type="ECO:0000313" key="1">
    <source>
        <dbReference type="EMBL" id="GIY81339.1"/>
    </source>
</evidence>
<protein>
    <submittedName>
        <fullName evidence="1">Uncharacterized protein</fullName>
    </submittedName>
</protein>
<dbReference type="Proteomes" id="UP001054837">
    <property type="component" value="Unassembled WGS sequence"/>
</dbReference>
<accession>A0AAV4WGL5</accession>
<reference evidence="1 2" key="1">
    <citation type="submission" date="2021-06" db="EMBL/GenBank/DDBJ databases">
        <title>Caerostris darwini draft genome.</title>
        <authorList>
            <person name="Kono N."/>
            <person name="Arakawa K."/>
        </authorList>
    </citation>
    <scope>NUCLEOTIDE SEQUENCE [LARGE SCALE GENOMIC DNA]</scope>
</reference>
<evidence type="ECO:0000313" key="2">
    <source>
        <dbReference type="Proteomes" id="UP001054837"/>
    </source>
</evidence>